<dbReference type="EMBL" id="CP022714">
    <property type="protein sequence ID" value="ASU14220.1"/>
    <property type="molecule type" value="Genomic_DNA"/>
</dbReference>
<sequence length="34" mass="4254">MAYDNDLELMKRSYTKKRKKRNLRNYLVMNFGKK</sequence>
<dbReference type="AlphaFoldDB" id="A0A223M9I1"/>
<proteinExistence type="predicted"/>
<dbReference type="Proteomes" id="UP000215452">
    <property type="component" value="Chromosome"/>
</dbReference>
<gene>
    <name evidence="1" type="ORF">CIB43_00309</name>
</gene>
<evidence type="ECO:0000313" key="1">
    <source>
        <dbReference type="EMBL" id="ASU14220.1"/>
    </source>
</evidence>
<accession>A0A223M9I1</accession>
<name>A0A223M9I1_MESHO</name>
<reference evidence="1 2" key="1">
    <citation type="submission" date="2017-08" db="EMBL/GenBank/DDBJ databases">
        <title>The complete genome sequence of a Mycoplasma hyopneumoniae isolate in Korea.</title>
        <authorList>
            <person name="Han J."/>
            <person name="Lee N."/>
        </authorList>
    </citation>
    <scope>NUCLEOTIDE SEQUENCE [LARGE SCALE GENOMIC DNA]</scope>
    <source>
        <strain evidence="1 2">KM014</strain>
    </source>
</reference>
<evidence type="ECO:0000313" key="2">
    <source>
        <dbReference type="Proteomes" id="UP000215452"/>
    </source>
</evidence>
<protein>
    <submittedName>
        <fullName evidence="1">Uncharacterized protein</fullName>
    </submittedName>
</protein>
<organism evidence="1 2">
    <name type="scientific">Mesomycoplasma hyopneumoniae</name>
    <name type="common">Mycoplasma hyopneumoniae</name>
    <dbReference type="NCBI Taxonomy" id="2099"/>
    <lineage>
        <taxon>Bacteria</taxon>
        <taxon>Bacillati</taxon>
        <taxon>Mycoplasmatota</taxon>
        <taxon>Mycoplasmoidales</taxon>
        <taxon>Metamycoplasmataceae</taxon>
        <taxon>Mesomycoplasma</taxon>
    </lineage>
</organism>